<dbReference type="CDD" id="cd03109">
    <property type="entry name" value="DTBS"/>
    <property type="match status" value="1"/>
</dbReference>
<feature type="binding site" evidence="8">
    <location>
        <position position="142"/>
    </location>
    <ligand>
        <name>Mg(2+)</name>
        <dbReference type="ChEBI" id="CHEBI:18420"/>
    </ligand>
</feature>
<dbReference type="PIRSF" id="PIRSF006755">
    <property type="entry name" value="DTB_synth"/>
    <property type="match status" value="1"/>
</dbReference>
<comment type="subunit">
    <text evidence="8">Homodimer.</text>
</comment>
<evidence type="ECO:0000256" key="8">
    <source>
        <dbReference type="HAMAP-Rule" id="MF_00336"/>
    </source>
</evidence>
<evidence type="ECO:0000256" key="3">
    <source>
        <dbReference type="ARBA" id="ARBA00022723"/>
    </source>
</evidence>
<evidence type="ECO:0000256" key="6">
    <source>
        <dbReference type="ARBA" id="ARBA00022840"/>
    </source>
</evidence>
<evidence type="ECO:0000256" key="1">
    <source>
        <dbReference type="ARBA" id="ARBA00022490"/>
    </source>
</evidence>
<dbReference type="Gene3D" id="3.40.50.300">
    <property type="entry name" value="P-loop containing nucleotide triphosphate hydrolases"/>
    <property type="match status" value="1"/>
</dbReference>
<name>A0A345P328_9GAMM</name>
<dbReference type="PANTHER" id="PTHR43210:SF5">
    <property type="entry name" value="DETHIOBIOTIN SYNTHETASE"/>
    <property type="match status" value="1"/>
</dbReference>
<dbReference type="FunFam" id="3.40.50.300:FF:000292">
    <property type="entry name" value="ATP-dependent dethiobiotin synthetase BioD"/>
    <property type="match status" value="1"/>
</dbReference>
<accession>A0A345P328</accession>
<evidence type="ECO:0000256" key="2">
    <source>
        <dbReference type="ARBA" id="ARBA00022598"/>
    </source>
</evidence>
<evidence type="ECO:0000256" key="4">
    <source>
        <dbReference type="ARBA" id="ARBA00022741"/>
    </source>
</evidence>
<dbReference type="InterPro" id="IPR027417">
    <property type="entry name" value="P-loop_NTPase"/>
</dbReference>
<feature type="binding site" evidence="8">
    <location>
        <begin position="37"/>
        <end position="42"/>
    </location>
    <ligand>
        <name>ATP</name>
        <dbReference type="ChEBI" id="CHEBI:30616"/>
    </ligand>
</feature>
<evidence type="ECO:0000256" key="5">
    <source>
        <dbReference type="ARBA" id="ARBA00022756"/>
    </source>
</evidence>
<keyword evidence="5 8" id="KW-0093">Biotin biosynthesis</keyword>
<evidence type="ECO:0000313" key="10">
    <source>
        <dbReference type="Proteomes" id="UP000253940"/>
    </source>
</evidence>
<feature type="binding site" evidence="8">
    <location>
        <begin position="142"/>
        <end position="145"/>
    </location>
    <ligand>
        <name>ATP</name>
        <dbReference type="ChEBI" id="CHEBI:30616"/>
    </ligand>
</feature>
<dbReference type="HAMAP" id="MF_00336">
    <property type="entry name" value="BioD"/>
    <property type="match status" value="1"/>
</dbReference>
<comment type="catalytic activity">
    <reaction evidence="8">
        <text>(7R,8S)-7,8-diammoniononanoate + CO2 + ATP = (4R,5S)-dethiobiotin + ADP + phosphate + 3 H(+)</text>
        <dbReference type="Rhea" id="RHEA:15805"/>
        <dbReference type="ChEBI" id="CHEBI:15378"/>
        <dbReference type="ChEBI" id="CHEBI:16526"/>
        <dbReference type="ChEBI" id="CHEBI:30616"/>
        <dbReference type="ChEBI" id="CHEBI:43474"/>
        <dbReference type="ChEBI" id="CHEBI:149469"/>
        <dbReference type="ChEBI" id="CHEBI:149473"/>
        <dbReference type="ChEBI" id="CHEBI:456216"/>
        <dbReference type="EC" id="6.3.3.3"/>
    </reaction>
</comment>
<dbReference type="InterPro" id="IPR004472">
    <property type="entry name" value="DTB_synth_BioD"/>
</dbReference>
<organism evidence="9 10">
    <name type="scientific">Aquirhabdus parva</name>
    <dbReference type="NCBI Taxonomy" id="2283318"/>
    <lineage>
        <taxon>Bacteria</taxon>
        <taxon>Pseudomonadati</taxon>
        <taxon>Pseudomonadota</taxon>
        <taxon>Gammaproteobacteria</taxon>
        <taxon>Moraxellales</taxon>
        <taxon>Moraxellaceae</taxon>
        <taxon>Aquirhabdus</taxon>
    </lineage>
</organism>
<sequence length="257" mass="27347">MCVTDSVVPNPSSSSSSNHPAPLKLRQVFFITGTDTEVGKTVVSCVLLARAKRLGWSAFGVKPITAGCATDTAGKLVSEDAENMHRYSSVDIDPMLRAPIRLPDPISPHLAAAAAGQVLRADRVVGQVRAALSTRADLVIVEGAGGWRVPINARETLADIAKQLQKPVILVIRIRLGCLNHALLTAEAIQHDGLSLAGWVVTILDTDQDADYVSAQIQSLAERLRAPCLGILPFQETLDIEALADLIRLPGEEIAVG</sequence>
<dbReference type="GO" id="GO:0005524">
    <property type="term" value="F:ATP binding"/>
    <property type="evidence" value="ECO:0007669"/>
    <property type="project" value="UniProtKB-UniRule"/>
</dbReference>
<comment type="cofactor">
    <cofactor evidence="8">
        <name>Mg(2+)</name>
        <dbReference type="ChEBI" id="CHEBI:18420"/>
    </cofactor>
</comment>
<dbReference type="EC" id="6.3.3.3" evidence="8"/>
<keyword evidence="1 8" id="KW-0963">Cytoplasm</keyword>
<dbReference type="PANTHER" id="PTHR43210">
    <property type="entry name" value="DETHIOBIOTIN SYNTHETASE"/>
    <property type="match status" value="1"/>
</dbReference>
<reference evidence="9 10" key="1">
    <citation type="submission" date="2018-07" db="EMBL/GenBank/DDBJ databases">
        <title>Genome sequencing of Moraxellaceae gen. HYN0046.</title>
        <authorList>
            <person name="Kim M."/>
            <person name="Yi H."/>
        </authorList>
    </citation>
    <scope>NUCLEOTIDE SEQUENCE [LARGE SCALE GENOMIC DNA]</scope>
    <source>
        <strain evidence="9 10">HYN0046</strain>
    </source>
</reference>
<dbReference type="UniPathway" id="UPA00078">
    <property type="reaction ID" value="UER00161"/>
</dbReference>
<keyword evidence="2 8" id="KW-0436">Ligase</keyword>
<comment type="caution">
    <text evidence="8">Lacks conserved residue(s) required for the propagation of feature annotation.</text>
</comment>
<dbReference type="AlphaFoldDB" id="A0A345P328"/>
<keyword evidence="10" id="KW-1185">Reference proteome</keyword>
<dbReference type="GO" id="GO:0000287">
    <property type="term" value="F:magnesium ion binding"/>
    <property type="evidence" value="ECO:0007669"/>
    <property type="project" value="UniProtKB-UniRule"/>
</dbReference>
<dbReference type="Pfam" id="PF13500">
    <property type="entry name" value="AAA_26"/>
    <property type="match status" value="1"/>
</dbReference>
<keyword evidence="4 8" id="KW-0547">Nucleotide-binding</keyword>
<dbReference type="SUPFAM" id="SSF52540">
    <property type="entry name" value="P-loop containing nucleoside triphosphate hydrolases"/>
    <property type="match status" value="1"/>
</dbReference>
<dbReference type="GO" id="GO:0009102">
    <property type="term" value="P:biotin biosynthetic process"/>
    <property type="evidence" value="ECO:0007669"/>
    <property type="project" value="UniProtKB-UniRule"/>
</dbReference>
<comment type="pathway">
    <text evidence="8">Cofactor biosynthesis; biotin biosynthesis; biotin from 7,8-diaminononanoate: step 1/2.</text>
</comment>
<keyword evidence="7 8" id="KW-0460">Magnesium</keyword>
<comment type="similarity">
    <text evidence="8">Belongs to the dethiobiotin synthetase family.</text>
</comment>
<proteinExistence type="inferred from homology"/>
<evidence type="ECO:0000313" key="9">
    <source>
        <dbReference type="EMBL" id="AXI01687.1"/>
    </source>
</evidence>
<evidence type="ECO:0000256" key="7">
    <source>
        <dbReference type="ARBA" id="ARBA00022842"/>
    </source>
</evidence>
<dbReference type="GO" id="GO:0004141">
    <property type="term" value="F:dethiobiotin synthase activity"/>
    <property type="evidence" value="ECO:0007669"/>
    <property type="project" value="UniProtKB-UniRule"/>
</dbReference>
<dbReference type="Proteomes" id="UP000253940">
    <property type="component" value="Chromosome"/>
</dbReference>
<dbReference type="OrthoDB" id="9802097at2"/>
<feature type="binding site" evidence="8">
    <location>
        <position position="41"/>
    </location>
    <ligand>
        <name>Mg(2+)</name>
        <dbReference type="ChEBI" id="CHEBI:18420"/>
    </ligand>
</feature>
<dbReference type="KEGG" id="mbah:HYN46_01540"/>
<feature type="active site" evidence="8">
    <location>
        <position position="62"/>
    </location>
</feature>
<feature type="binding site" evidence="8">
    <location>
        <position position="80"/>
    </location>
    <ligand>
        <name>Mg(2+)</name>
        <dbReference type="ChEBI" id="CHEBI:18420"/>
    </ligand>
</feature>
<protein>
    <recommendedName>
        <fullName evidence="8">ATP-dependent dethiobiotin synthetase BioD</fullName>
        <ecNumber evidence="8">6.3.3.3</ecNumber>
    </recommendedName>
    <alternativeName>
        <fullName evidence="8">DTB synthetase</fullName>
        <shortName evidence="8">DTBS</shortName>
    </alternativeName>
    <alternativeName>
        <fullName evidence="8">Dethiobiotin synthase</fullName>
    </alternativeName>
</protein>
<gene>
    <name evidence="8 9" type="primary">bioD</name>
    <name evidence="9" type="ORF">HYN46_01540</name>
</gene>
<dbReference type="NCBIfam" id="TIGR00347">
    <property type="entry name" value="bioD"/>
    <property type="match status" value="1"/>
</dbReference>
<dbReference type="GO" id="GO:0005829">
    <property type="term" value="C:cytosol"/>
    <property type="evidence" value="ECO:0007669"/>
    <property type="project" value="TreeGrafter"/>
</dbReference>
<keyword evidence="3 8" id="KW-0479">Metal-binding</keyword>
<dbReference type="GO" id="GO:0042803">
    <property type="term" value="F:protein homodimerization activity"/>
    <property type="evidence" value="ECO:0007669"/>
    <property type="project" value="UniProtKB-ARBA"/>
</dbReference>
<comment type="subcellular location">
    <subcellularLocation>
        <location evidence="8">Cytoplasm</location>
    </subcellularLocation>
</comment>
<feature type="binding site" evidence="8">
    <location>
        <position position="80"/>
    </location>
    <ligand>
        <name>ATP</name>
        <dbReference type="ChEBI" id="CHEBI:30616"/>
    </ligand>
</feature>
<comment type="function">
    <text evidence="8">Catalyzes a mechanistically unusual reaction, the ATP-dependent insertion of CO2 between the N7 and N8 nitrogen atoms of 7,8-diaminopelargonic acid (DAPA, also called 7,8-diammoniononanoate) to form a ureido ring.</text>
</comment>
<keyword evidence="6 8" id="KW-0067">ATP-binding</keyword>
<dbReference type="EMBL" id="CP031222">
    <property type="protein sequence ID" value="AXI01687.1"/>
    <property type="molecule type" value="Genomic_DNA"/>
</dbReference>